<evidence type="ECO:0000313" key="3">
    <source>
        <dbReference type="EMBL" id="MBU2714276.1"/>
    </source>
</evidence>
<evidence type="ECO:0000313" key="4">
    <source>
        <dbReference type="Proteomes" id="UP000690515"/>
    </source>
</evidence>
<dbReference type="Proteomes" id="UP000690515">
    <property type="component" value="Unassembled WGS sequence"/>
</dbReference>
<evidence type="ECO:0000256" key="1">
    <source>
        <dbReference type="SAM" id="MobiDB-lite"/>
    </source>
</evidence>
<feature type="non-terminal residue" evidence="3">
    <location>
        <position position="91"/>
    </location>
</feature>
<feature type="region of interest" description="Disordered" evidence="1">
    <location>
        <begin position="1"/>
        <end position="23"/>
    </location>
</feature>
<name>A0ABS5ZJK5_9GAMM</name>
<organism evidence="3 4">
    <name type="scientific">Zooshikella harenae</name>
    <dbReference type="NCBI Taxonomy" id="2827238"/>
    <lineage>
        <taxon>Bacteria</taxon>
        <taxon>Pseudomonadati</taxon>
        <taxon>Pseudomonadota</taxon>
        <taxon>Gammaproteobacteria</taxon>
        <taxon>Oceanospirillales</taxon>
        <taxon>Zooshikellaceae</taxon>
        <taxon>Zooshikella</taxon>
    </lineage>
</organism>
<gene>
    <name evidence="3" type="ORF">KCG35_24825</name>
</gene>
<feature type="domain" description="CD-NTase associated protein 4-like DNA endonuclease" evidence="2">
    <location>
        <begin position="21"/>
        <end position="90"/>
    </location>
</feature>
<keyword evidence="4" id="KW-1185">Reference proteome</keyword>
<dbReference type="RefSeq" id="WP_215822539.1">
    <property type="nucleotide sequence ID" value="NZ_JAGSOY010000203.1"/>
</dbReference>
<dbReference type="Pfam" id="PF14130">
    <property type="entry name" value="Cap4_nuclease"/>
    <property type="match status" value="1"/>
</dbReference>
<sequence length="91" mass="10580">MDDDSEQIEVPNPLAEEQREKSGSTTFEKYDYQYHWALDRILTEHSKAIEYAVFMECHEDVVLADSLCGVSARFEFNQVKAVEKPQYTIKS</sequence>
<comment type="caution">
    <text evidence="3">The sequence shown here is derived from an EMBL/GenBank/DDBJ whole genome shotgun (WGS) entry which is preliminary data.</text>
</comment>
<protein>
    <submittedName>
        <fullName evidence="3">DUF4297 domain-containing protein</fullName>
    </submittedName>
</protein>
<dbReference type="InterPro" id="IPR025382">
    <property type="entry name" value="Cap4-like_endonuclease_dom"/>
</dbReference>
<proteinExistence type="predicted"/>
<accession>A0ABS5ZJK5</accession>
<reference evidence="3 4" key="1">
    <citation type="submission" date="2021-04" db="EMBL/GenBank/DDBJ databases">
        <authorList>
            <person name="Pira H."/>
            <person name="Risdian C."/>
            <person name="Wink J."/>
        </authorList>
    </citation>
    <scope>NUCLEOTIDE SEQUENCE [LARGE SCALE GENOMIC DNA]</scope>
    <source>
        <strain evidence="3 4">WH53</strain>
    </source>
</reference>
<dbReference type="EMBL" id="JAGSOY010000203">
    <property type="protein sequence ID" value="MBU2714276.1"/>
    <property type="molecule type" value="Genomic_DNA"/>
</dbReference>
<evidence type="ECO:0000259" key="2">
    <source>
        <dbReference type="Pfam" id="PF14130"/>
    </source>
</evidence>